<sequence length="133" mass="14662">MVTELNEQECLELLETTTVGRVGFVDDDRVLIIPVNFLLHGRDIVIRTSPTGVLSTLPSHRERVAFEVDHHDDLAGAGWSVLLSGRMVQITADAVEGIPGASRKHPWAGGDRSLALRLATETISGRRVRRERT</sequence>
<evidence type="ECO:0000313" key="1">
    <source>
        <dbReference type="EMBL" id="MEJ1089273.1"/>
    </source>
</evidence>
<comment type="caution">
    <text evidence="1">The sequence shown here is derived from an EMBL/GenBank/DDBJ whole genome shotgun (WGS) entry which is preliminary data.</text>
</comment>
<dbReference type="Pfam" id="PF12900">
    <property type="entry name" value="Pyridox_ox_2"/>
    <property type="match status" value="1"/>
</dbReference>
<organism evidence="1 2">
    <name type="scientific">Microbacterium bandirmense</name>
    <dbReference type="NCBI Taxonomy" id="3122050"/>
    <lineage>
        <taxon>Bacteria</taxon>
        <taxon>Bacillati</taxon>
        <taxon>Actinomycetota</taxon>
        <taxon>Actinomycetes</taxon>
        <taxon>Micrococcales</taxon>
        <taxon>Microbacteriaceae</taxon>
        <taxon>Microbacterium</taxon>
    </lineage>
</organism>
<evidence type="ECO:0000313" key="2">
    <source>
        <dbReference type="Proteomes" id="UP001371224"/>
    </source>
</evidence>
<keyword evidence="2" id="KW-1185">Reference proteome</keyword>
<reference evidence="1 2" key="1">
    <citation type="submission" date="2024-02" db="EMBL/GenBank/DDBJ databases">
        <authorList>
            <person name="Saticioglu I.B."/>
        </authorList>
    </citation>
    <scope>NUCLEOTIDE SEQUENCE [LARGE SCALE GENOMIC DNA]</scope>
    <source>
        <strain evidence="1 2">Mu-80</strain>
    </source>
</reference>
<dbReference type="SUPFAM" id="SSF50475">
    <property type="entry name" value="FMN-binding split barrel"/>
    <property type="match status" value="1"/>
</dbReference>
<dbReference type="InterPro" id="IPR024747">
    <property type="entry name" value="Pyridox_Oxase-rel"/>
</dbReference>
<gene>
    <name evidence="1" type="ORF">WDU99_13210</name>
</gene>
<dbReference type="RefSeq" id="WP_337332922.1">
    <property type="nucleotide sequence ID" value="NZ_JBBDGM010000012.1"/>
</dbReference>
<dbReference type="Gene3D" id="2.30.110.10">
    <property type="entry name" value="Electron Transport, Fmn-binding Protein, Chain A"/>
    <property type="match status" value="1"/>
</dbReference>
<proteinExistence type="predicted"/>
<dbReference type="Proteomes" id="UP001371224">
    <property type="component" value="Unassembled WGS sequence"/>
</dbReference>
<dbReference type="InterPro" id="IPR012349">
    <property type="entry name" value="Split_barrel_FMN-bd"/>
</dbReference>
<name>A0ABU8LDM7_9MICO</name>
<accession>A0ABU8LDM7</accession>
<protein>
    <submittedName>
        <fullName evidence="1">Pyridoxamine 5'-phosphate oxidase family protein</fullName>
    </submittedName>
</protein>
<dbReference type="EMBL" id="JBBDGM010000012">
    <property type="protein sequence ID" value="MEJ1089273.1"/>
    <property type="molecule type" value="Genomic_DNA"/>
</dbReference>